<dbReference type="InterPro" id="IPR004155">
    <property type="entry name" value="PBS_lyase_HEAT"/>
</dbReference>
<dbReference type="InterPro" id="IPR021133">
    <property type="entry name" value="HEAT_type_2"/>
</dbReference>
<evidence type="ECO:0000256" key="2">
    <source>
        <dbReference type="SAM" id="SignalP"/>
    </source>
</evidence>
<dbReference type="STRING" id="927083.DB32_003968"/>
<dbReference type="InterPro" id="IPR016024">
    <property type="entry name" value="ARM-type_fold"/>
</dbReference>
<accession>A0A0F6SFE8</accession>
<dbReference type="PANTHER" id="PTHR12697:SF5">
    <property type="entry name" value="DEOXYHYPUSINE HYDROXYLASE"/>
    <property type="match status" value="1"/>
</dbReference>
<dbReference type="Gene3D" id="1.25.10.10">
    <property type="entry name" value="Leucine-rich Repeat Variant"/>
    <property type="match status" value="2"/>
</dbReference>
<keyword evidence="4" id="KW-1185">Reference proteome</keyword>
<dbReference type="SUPFAM" id="SSF48371">
    <property type="entry name" value="ARM repeat"/>
    <property type="match status" value="2"/>
</dbReference>
<feature type="signal peptide" evidence="2">
    <location>
        <begin position="1"/>
        <end position="27"/>
    </location>
</feature>
<sequence>MIAAALCMGVPCGVAATIAIAPSVVHAQSMSDEEYQTAMTQLRNGSPEERASAADLLGRRAYRQREQISPVLREMIRNDTDWRVRASAGRALGRLGTRDAVPDLVRALRDPVVDVRVVAAAAIWRLPDPAAVPALIELLGDADGSARQWAALALGVIRDTRATPALIRLLGDPEKSVRLDVIRSLGRIRDASSVQPLEAYVRNDAHDLDERVEAVSSLAALQGPEKVDALVRLLEHPSRDVRQRVIESLGQVGDALVVPSLRRRRGSEVGAMRNSIDQAITEIEERGRGGTAGGGAPLQLPPG</sequence>
<name>A0A0F6SFE8_9BACT</name>
<evidence type="ECO:0000313" key="3">
    <source>
        <dbReference type="EMBL" id="AKF06819.1"/>
    </source>
</evidence>
<dbReference type="PANTHER" id="PTHR12697">
    <property type="entry name" value="PBS LYASE HEAT-LIKE PROTEIN"/>
    <property type="match status" value="1"/>
</dbReference>
<proteinExistence type="predicted"/>
<dbReference type="InterPro" id="IPR011989">
    <property type="entry name" value="ARM-like"/>
</dbReference>
<feature type="chain" id="PRO_5002509562" evidence="2">
    <location>
        <begin position="28"/>
        <end position="303"/>
    </location>
</feature>
<dbReference type="EMBL" id="CP011125">
    <property type="protein sequence ID" value="AKF06819.1"/>
    <property type="molecule type" value="Genomic_DNA"/>
</dbReference>
<evidence type="ECO:0000256" key="1">
    <source>
        <dbReference type="ARBA" id="ARBA00045876"/>
    </source>
</evidence>
<comment type="function">
    <text evidence="1">Catalyzes the hydroxylation of the N(6)-(4-aminobutyl)-L-lysine intermediate produced by deoxyhypusine synthase/DHPS on a critical lysine of the eukaryotic translation initiation factor 5A/eIF-5A. This is the second step of the post-translational modification of that lysine into an unusual amino acid residue named hypusine. Hypusination is unique to mature eIF-5A factor and is essential for its function.</text>
</comment>
<dbReference type="Proteomes" id="UP000034883">
    <property type="component" value="Chromosome"/>
</dbReference>
<dbReference type="KEGG" id="samy:DB32_003968"/>
<dbReference type="PROSITE" id="PS50077">
    <property type="entry name" value="HEAT_REPEAT"/>
    <property type="match status" value="1"/>
</dbReference>
<dbReference type="Pfam" id="PF13646">
    <property type="entry name" value="HEAT_2"/>
    <property type="match status" value="3"/>
</dbReference>
<dbReference type="AlphaFoldDB" id="A0A0F6SFE8"/>
<keyword evidence="2" id="KW-0732">Signal</keyword>
<organism evidence="3 4">
    <name type="scientific">Sandaracinus amylolyticus</name>
    <dbReference type="NCBI Taxonomy" id="927083"/>
    <lineage>
        <taxon>Bacteria</taxon>
        <taxon>Pseudomonadati</taxon>
        <taxon>Myxococcota</taxon>
        <taxon>Polyangia</taxon>
        <taxon>Polyangiales</taxon>
        <taxon>Sandaracinaceae</taxon>
        <taxon>Sandaracinus</taxon>
    </lineage>
</organism>
<evidence type="ECO:0000313" key="4">
    <source>
        <dbReference type="Proteomes" id="UP000034883"/>
    </source>
</evidence>
<protein>
    <submittedName>
        <fullName evidence="3">HEAT repeat protein</fullName>
    </submittedName>
</protein>
<dbReference type="SMART" id="SM00567">
    <property type="entry name" value="EZ_HEAT"/>
    <property type="match status" value="7"/>
</dbReference>
<reference evidence="3 4" key="1">
    <citation type="submission" date="2015-03" db="EMBL/GenBank/DDBJ databases">
        <title>Genome assembly of Sandaracinus amylolyticus DSM 53668.</title>
        <authorList>
            <person name="Sharma G."/>
            <person name="Subramanian S."/>
        </authorList>
    </citation>
    <scope>NUCLEOTIDE SEQUENCE [LARGE SCALE GENOMIC DNA]</scope>
    <source>
        <strain evidence="3 4">DSM 53668</strain>
    </source>
</reference>
<gene>
    <name evidence="3" type="ORF">DB32_003968</name>
</gene>
<dbReference type="GO" id="GO:0016491">
    <property type="term" value="F:oxidoreductase activity"/>
    <property type="evidence" value="ECO:0007669"/>
    <property type="project" value="TreeGrafter"/>
</dbReference>